<dbReference type="CDD" id="cd11304">
    <property type="entry name" value="Cadherin_repeat"/>
    <property type="match status" value="3"/>
</dbReference>
<feature type="compositionally biased region" description="Low complexity" evidence="11">
    <location>
        <begin position="443"/>
        <end position="457"/>
    </location>
</feature>
<feature type="domain" description="Cadherin" evidence="12">
    <location>
        <begin position="1434"/>
        <end position="1619"/>
    </location>
</feature>
<dbReference type="SUPFAM" id="SSF49313">
    <property type="entry name" value="Cadherin-like"/>
    <property type="match status" value="2"/>
</dbReference>
<evidence type="ECO:0000256" key="9">
    <source>
        <dbReference type="ARBA" id="ARBA00022989"/>
    </source>
</evidence>
<evidence type="ECO:0000256" key="6">
    <source>
        <dbReference type="ARBA" id="ARBA00022737"/>
    </source>
</evidence>
<dbReference type="InterPro" id="IPR010221">
    <property type="entry name" value="VCBS_dom"/>
</dbReference>
<organism evidence="13 14">
    <name type="scientific">Caulobacter ginsengisoli</name>
    <dbReference type="NCBI Taxonomy" id="400775"/>
    <lineage>
        <taxon>Bacteria</taxon>
        <taxon>Pseudomonadati</taxon>
        <taxon>Pseudomonadota</taxon>
        <taxon>Alphaproteobacteria</taxon>
        <taxon>Caulobacterales</taxon>
        <taxon>Caulobacteraceae</taxon>
        <taxon>Caulobacter</taxon>
    </lineage>
</organism>
<dbReference type="NCBIfam" id="NF012211">
    <property type="entry name" value="tand_rpt_95"/>
    <property type="match status" value="15"/>
</dbReference>
<dbReference type="PANTHER" id="PTHR24025">
    <property type="entry name" value="DESMOGLEIN FAMILY MEMBER"/>
    <property type="match status" value="1"/>
</dbReference>
<dbReference type="InterPro" id="IPR013858">
    <property type="entry name" value="Peptidase_M10B_C"/>
</dbReference>
<dbReference type="InterPro" id="IPR040853">
    <property type="entry name" value="RapA2_cadherin-like"/>
</dbReference>
<sequence length="2064" mass="207282">MATINGTSGADTALNGTAGDDVINGLGGNDKIDGGAGADQIDGGAGADIIKGGDGNDVITGGLGNDTIVGGTGQDTALYLATSIAAASTGPAPIGSWNGAILTLATGSEGTDLLNQVESLNFNGQTFAVNGYNGTTPYNVVANLGADSATVDQTGITTVSGQVLANDYDVDSQLTVTGARTPPLAAPGEAIPLDPKGPQAINGFDVTGAYGTLHIATDGSYTYVASGSGYGVDHFQYSVTDGGITRWVNLNITVTHVNHAPVTSGGYSVTDEDASVSGYISSYDTDGDTLTYSLVSGPTHGSLSLNSDGSYNYTPDANYHGSDSFSFSLSDGHGGSTSGFVNLTVNPVNDAPVTYAGSGSAAEDHGISGWVSASDVDGDSLTYTVVSGPAHGSVTISSNGQYFYTPDANYHGSDSFTFKVNDGTVDSNVSTFSLNLSSENDAPAAADASASTNEDTAVTGSVHATDADGDSLTYGVASTTQHGSLSLNSDGSYTYTPNANYHGSDSFDFSVSDGHGGTDYGHVTINVGSVNDAPVAANGSGSGAEDSNITGSVQATDADSDPLTYSVVSGPAHGSLSFNSDGTYTYTPNANYHGSDSFTFRANDGAANSNTATVSLNVSSVNDAPHMPDAGYSTNEDTQASGSVAGTDADGDPLTYSLVSGPSHGTVTFHSDGTYTYTPDADYWGGDSFRVRANDGTANSNTGTVYYSVVAVNDAPTASGGSNSTNEDTSVTGQVSGADIDGNNITFAVVSGPAHGSLSFNSDGSYTYTPNANYHGSDSFTFRSNDGVLNSAPATISLNVSSVNDLPVASNGSASAPEDTVITGAAHATDVDGDSLTYSVVSGPQHGSLSFNSDGTYSYTPDANYHGSDSFTFRANDGHGNSNLGTISLDVDPPVNDNTVAYNGSGSGSEDGIISGWASASDVDGDSLTYSLVNGPAHGSLSFGSDGSYLYIPDANYHGSDSFTFKANDGTADSNTATISLNVASVNDAPAAADASASTNEDTTLSGSVQATDADSDTLTYGVASTTQHGSLSFNSDGTYTYTPNANYHGPDSFDFSVSDGHGGTDYGTVTINVASVNDVPAAADGSASGAEDSNITGTVHAIDADGDSLTYSVASGPAHGSLSLGSDGSYTYTPNANYNGSDGFDFQVSDGHGGTDTGHISINVSPVNDAPVAADASASTNEDTVLSGAAHATDADGDSLTYALASGAQHGSLSFNSDGTYTYTPNANYHGSDSFDFSVSDGHGGTDYGHVAINVASVNDAPAVTPTVSVSTFEGADPFAGWATMGHVAGGAGSTGVNWSGQAGIIYGDGVSLEQISAFADATGLDAAIPGVQTSGSGIRLDFDTTAGQAWEIRLRFSTGDTVDGDAAIFISDENGQIFSLRTLNNGNNLRLHNDSTTAGHHSLYLVVIGGGNAGAVPQLQLDGFLINGAAATIDTTHSYVKEDSVLNSHVYATDPDGDAVTYALASGGQAAHGTVVVNANGSFTYTPTGNYNGADSFTYEVNDGHGGVTTATQQITVEPVNDLPVAAGASASTNEDTVLSGAAHATDADGETLTYALVSGTAHGSLSFNSDGTYTYTPAANYHGGDSFTFRANDGHGNSNTATVSINVASVNDVPVAQIGSFSGNEDSTISGAVHATDADGDSLTYSLYGGASAPGGSSAIQAAGVQHGALDFHSDGTFTYTPDANYHGSDSFQYRAYDGAAYSAPVTVYLNVNSVNDLPVASAGGTYGIGEDATVSGQASGSDADGDSLTWSTVSSISGLTFNADGSWTFDASANATAQALNDGETGTLSFSYHAYDGTAYSNTVSVTLNITGSTELINGTALRDVLNGTAYGDNINGLAGNDDLYGLGGADTINGGDGSDKLYGGDGADTLNGGNDADTVNGEGGNDTLSGGDGNDTMDGGDGVDIVDGGNGNDVVKGGIGNDFVYGGIGDDNVQGGEGNDFVYGGAGKDSLLGGTGADTFVFTDGDLTNLAGTTDTITDFKSAQGDILDLSGIDANANIIGNQGFTFVGAFTNHAGEMTLSFNSGTNTTTLGLDTNGDGVADYLLLLTGNVNNPNGWLL</sequence>
<reference evidence="13 14" key="1">
    <citation type="submission" date="2023-07" db="EMBL/GenBank/DDBJ databases">
        <title>Genomic Encyclopedia of Type Strains, Phase IV (KMG-IV): sequencing the most valuable type-strain genomes for metagenomic binning, comparative biology and taxonomic classification.</title>
        <authorList>
            <person name="Goeker M."/>
        </authorList>
    </citation>
    <scope>NUCLEOTIDE SEQUENCE [LARGE SCALE GENOMIC DNA]</scope>
    <source>
        <strain evidence="13 14">DSM 18695</strain>
    </source>
</reference>
<protein>
    <submittedName>
        <fullName evidence="13">VCBS repeat-containing protein</fullName>
    </submittedName>
</protein>
<dbReference type="Pfam" id="PF08548">
    <property type="entry name" value="Peptidase_M10_C"/>
    <property type="match status" value="1"/>
</dbReference>
<comment type="cofactor">
    <cofactor evidence="1">
        <name>Ca(2+)</name>
        <dbReference type="ChEBI" id="CHEBI:29108"/>
    </cofactor>
</comment>
<dbReference type="Pfam" id="PF00353">
    <property type="entry name" value="HemolysinCabind"/>
    <property type="match status" value="5"/>
</dbReference>
<dbReference type="EMBL" id="JAUSVS010000007">
    <property type="protein sequence ID" value="MDQ0465710.1"/>
    <property type="molecule type" value="Genomic_DNA"/>
</dbReference>
<evidence type="ECO:0000256" key="7">
    <source>
        <dbReference type="ARBA" id="ARBA00022837"/>
    </source>
</evidence>
<evidence type="ECO:0000256" key="11">
    <source>
        <dbReference type="SAM" id="MobiDB-lite"/>
    </source>
</evidence>
<evidence type="ECO:0000256" key="2">
    <source>
        <dbReference type="ARBA" id="ARBA00004370"/>
    </source>
</evidence>
<name>A0ABU0IUL6_9CAUL</name>
<dbReference type="NCBIfam" id="TIGR01965">
    <property type="entry name" value="VCBS_repeat"/>
    <property type="match status" value="6"/>
</dbReference>
<evidence type="ECO:0000256" key="1">
    <source>
        <dbReference type="ARBA" id="ARBA00001913"/>
    </source>
</evidence>
<feature type="region of interest" description="Disordered" evidence="11">
    <location>
        <begin position="1868"/>
        <end position="1899"/>
    </location>
</feature>
<feature type="region of interest" description="Disordered" evidence="11">
    <location>
        <begin position="992"/>
        <end position="1011"/>
    </location>
</feature>
<dbReference type="SUPFAM" id="SSF51120">
    <property type="entry name" value="beta-Roll"/>
    <property type="match status" value="2"/>
</dbReference>
<keyword evidence="6" id="KW-0677">Repeat</keyword>
<evidence type="ECO:0000256" key="4">
    <source>
        <dbReference type="ARBA" id="ARBA00022525"/>
    </source>
</evidence>
<dbReference type="PROSITE" id="PS50268">
    <property type="entry name" value="CADHERIN_2"/>
    <property type="match status" value="2"/>
</dbReference>
<keyword evidence="10" id="KW-0472">Membrane</keyword>
<keyword evidence="4" id="KW-0964">Secreted</keyword>
<gene>
    <name evidence="13" type="ORF">QO010_003499</name>
</gene>
<dbReference type="InterPro" id="IPR002126">
    <property type="entry name" value="Cadherin-like_dom"/>
</dbReference>
<dbReference type="InterPro" id="IPR001343">
    <property type="entry name" value="Hemolysn_Ca-bd"/>
</dbReference>
<feature type="domain" description="Cadherin" evidence="12">
    <location>
        <begin position="549"/>
        <end position="627"/>
    </location>
</feature>
<feature type="region of interest" description="Disordered" evidence="11">
    <location>
        <begin position="443"/>
        <end position="469"/>
    </location>
</feature>
<evidence type="ECO:0000259" key="12">
    <source>
        <dbReference type="PROSITE" id="PS50268"/>
    </source>
</evidence>
<dbReference type="InterPro" id="IPR011049">
    <property type="entry name" value="Serralysin-like_metalloprot_C"/>
</dbReference>
<comment type="caution">
    <text evidence="13">The sequence shown here is derived from an EMBL/GenBank/DDBJ whole genome shotgun (WGS) entry which is preliminary data.</text>
</comment>
<dbReference type="PANTHER" id="PTHR24025:SF23">
    <property type="entry name" value="NEURAL-CADHERIN"/>
    <property type="match status" value="1"/>
</dbReference>
<evidence type="ECO:0000313" key="14">
    <source>
        <dbReference type="Proteomes" id="UP001228905"/>
    </source>
</evidence>
<dbReference type="Gene3D" id="2.60.40.3440">
    <property type="match status" value="10"/>
</dbReference>
<keyword evidence="14" id="KW-1185">Reference proteome</keyword>
<keyword evidence="9" id="KW-1133">Transmembrane helix</keyword>
<dbReference type="Proteomes" id="UP001228905">
    <property type="component" value="Unassembled WGS sequence"/>
</dbReference>
<dbReference type="InterPro" id="IPR015919">
    <property type="entry name" value="Cadherin-like_sf"/>
</dbReference>
<evidence type="ECO:0000256" key="3">
    <source>
        <dbReference type="ARBA" id="ARBA00004613"/>
    </source>
</evidence>
<dbReference type="Pfam" id="PF17803">
    <property type="entry name" value="Cadherin_4"/>
    <property type="match status" value="1"/>
</dbReference>
<evidence type="ECO:0000256" key="5">
    <source>
        <dbReference type="ARBA" id="ARBA00022692"/>
    </source>
</evidence>
<feature type="compositionally biased region" description="Low complexity" evidence="11">
    <location>
        <begin position="992"/>
        <end position="1004"/>
    </location>
</feature>
<proteinExistence type="predicted"/>
<dbReference type="SMART" id="SM00112">
    <property type="entry name" value="CA"/>
    <property type="match status" value="7"/>
</dbReference>
<keyword evidence="8" id="KW-0130">Cell adhesion</keyword>
<dbReference type="RefSeq" id="WP_307351253.1">
    <property type="nucleotide sequence ID" value="NZ_JAUSVS010000007.1"/>
</dbReference>
<keyword evidence="7" id="KW-0106">Calcium</keyword>
<keyword evidence="5" id="KW-0812">Transmembrane</keyword>
<dbReference type="InterPro" id="IPR018511">
    <property type="entry name" value="Hemolysin-typ_Ca-bd_CS"/>
</dbReference>
<accession>A0ABU0IUL6</accession>
<dbReference type="PROSITE" id="PS00330">
    <property type="entry name" value="HEMOLYSIN_CALCIUM"/>
    <property type="match status" value="4"/>
</dbReference>
<feature type="compositionally biased region" description="Polar residues" evidence="11">
    <location>
        <begin position="632"/>
        <end position="643"/>
    </location>
</feature>
<dbReference type="PRINTS" id="PR00313">
    <property type="entry name" value="CABNDNGRPT"/>
</dbReference>
<dbReference type="Pfam" id="PF17963">
    <property type="entry name" value="Big_9"/>
    <property type="match status" value="15"/>
</dbReference>
<dbReference type="Gene3D" id="2.60.40.2810">
    <property type="match status" value="4"/>
</dbReference>
<evidence type="ECO:0000313" key="13">
    <source>
        <dbReference type="EMBL" id="MDQ0465710.1"/>
    </source>
</evidence>
<evidence type="ECO:0000256" key="10">
    <source>
        <dbReference type="ARBA" id="ARBA00023136"/>
    </source>
</evidence>
<comment type="subcellular location">
    <subcellularLocation>
        <location evidence="2">Membrane</location>
    </subcellularLocation>
    <subcellularLocation>
        <location evidence="3">Secreted</location>
    </subcellularLocation>
</comment>
<dbReference type="InterPro" id="IPR050971">
    <property type="entry name" value="Cadherin-domain_protein"/>
</dbReference>
<dbReference type="Gene3D" id="2.150.10.10">
    <property type="entry name" value="Serralysin-like metalloprotease, C-terminal"/>
    <property type="match status" value="3"/>
</dbReference>
<evidence type="ECO:0000256" key="8">
    <source>
        <dbReference type="ARBA" id="ARBA00022889"/>
    </source>
</evidence>
<feature type="region of interest" description="Disordered" evidence="11">
    <location>
        <begin position="623"/>
        <end position="643"/>
    </location>
</feature>